<dbReference type="STRING" id="1436961.SAMN05421739_101105"/>
<dbReference type="Proteomes" id="UP000198724">
    <property type="component" value="Unassembled WGS sequence"/>
</dbReference>
<name>A0A1I2M281_9BACT</name>
<dbReference type="InterPro" id="IPR007431">
    <property type="entry name" value="ACP_PD"/>
</dbReference>
<gene>
    <name evidence="4" type="ORF">SAMN05421739_101105</name>
</gene>
<dbReference type="Pfam" id="PF04336">
    <property type="entry name" value="ACP_PD"/>
    <property type="match status" value="1"/>
</dbReference>
<keyword evidence="2" id="KW-0378">Hydrolase</keyword>
<dbReference type="PANTHER" id="PTHR38764:SF1">
    <property type="entry name" value="ACYL CARRIER PROTEIN PHOSPHODIESTERASE"/>
    <property type="match status" value="1"/>
</dbReference>
<protein>
    <submittedName>
        <fullName evidence="4">Acyl carrier protein phosphodiesterase</fullName>
    </submittedName>
</protein>
<proteinExistence type="predicted"/>
<reference evidence="5" key="1">
    <citation type="submission" date="2016-10" db="EMBL/GenBank/DDBJ databases">
        <authorList>
            <person name="Varghese N."/>
            <person name="Submissions S."/>
        </authorList>
    </citation>
    <scope>NUCLEOTIDE SEQUENCE [LARGE SCALE GENOMIC DNA]</scope>
    <source>
        <strain evidence="5">LP51</strain>
    </source>
</reference>
<dbReference type="AlphaFoldDB" id="A0A1I2M281"/>
<evidence type="ECO:0000256" key="3">
    <source>
        <dbReference type="ARBA" id="ARBA00023098"/>
    </source>
</evidence>
<evidence type="ECO:0000256" key="2">
    <source>
        <dbReference type="ARBA" id="ARBA00022801"/>
    </source>
</evidence>
<dbReference type="GO" id="GO:0006633">
    <property type="term" value="P:fatty acid biosynthetic process"/>
    <property type="evidence" value="ECO:0007669"/>
    <property type="project" value="InterPro"/>
</dbReference>
<sequence length="194" mass="22718">MNYLAHIYLSGTDDELLLGNFMADAVKGKRADLYAPGVAKGIYLHRLIDTYTDTHPVVAKTKARLRPKYRKFAPVVADMYYDHFLARNFEQYAREPLHEFVQRSYTLIGRHYELLPQRVQHLFTYMRRDNWLVSYAELQGIGQALVGMSRRTSFASGMETAAQELEAQYDLYLADFEVFFPDLERYVREVKEKL</sequence>
<dbReference type="PIRSF" id="PIRSF011489">
    <property type="entry name" value="DUF479"/>
    <property type="match status" value="1"/>
</dbReference>
<dbReference type="OrthoDB" id="8442777at2"/>
<dbReference type="EMBL" id="FOOT01000001">
    <property type="protein sequence ID" value="SFF84809.1"/>
    <property type="molecule type" value="Genomic_DNA"/>
</dbReference>
<dbReference type="GO" id="GO:0008770">
    <property type="term" value="F:[acyl-carrier-protein] phosphodiesterase activity"/>
    <property type="evidence" value="ECO:0007669"/>
    <property type="project" value="InterPro"/>
</dbReference>
<keyword evidence="1" id="KW-0444">Lipid biosynthesis</keyword>
<keyword evidence="5" id="KW-1185">Reference proteome</keyword>
<keyword evidence="3" id="KW-0443">Lipid metabolism</keyword>
<evidence type="ECO:0000313" key="5">
    <source>
        <dbReference type="Proteomes" id="UP000198724"/>
    </source>
</evidence>
<evidence type="ECO:0000256" key="1">
    <source>
        <dbReference type="ARBA" id="ARBA00022516"/>
    </source>
</evidence>
<dbReference type="PANTHER" id="PTHR38764">
    <property type="entry name" value="ACYL CARRIER PROTEIN PHOSPHODIESTERASE"/>
    <property type="match status" value="1"/>
</dbReference>
<evidence type="ECO:0000313" key="4">
    <source>
        <dbReference type="EMBL" id="SFF84809.1"/>
    </source>
</evidence>
<dbReference type="RefSeq" id="WP_092097975.1">
    <property type="nucleotide sequence ID" value="NZ_FOOT01000001.1"/>
</dbReference>
<accession>A0A1I2M281</accession>
<organism evidence="4 5">
    <name type="scientific">Pontibacter chinhatensis</name>
    <dbReference type="NCBI Taxonomy" id="1436961"/>
    <lineage>
        <taxon>Bacteria</taxon>
        <taxon>Pseudomonadati</taxon>
        <taxon>Bacteroidota</taxon>
        <taxon>Cytophagia</taxon>
        <taxon>Cytophagales</taxon>
        <taxon>Hymenobacteraceae</taxon>
        <taxon>Pontibacter</taxon>
    </lineage>
</organism>